<evidence type="ECO:0000313" key="2">
    <source>
        <dbReference type="EMBL" id="KXG22196.1"/>
    </source>
</evidence>
<dbReference type="OMA" id="CLRSNCR"/>
<sequence>MEEMRSKAMASGLLILLLLMNIDFALVPVYGSEDDCWVDDHVDYAVCFKTERCRSICLGHSYVDGRCHWGFPNLLPYCRCLRSNCRS</sequence>
<keyword evidence="1" id="KW-0732">Signal</keyword>
<evidence type="ECO:0008006" key="4">
    <source>
        <dbReference type="Google" id="ProtNLM"/>
    </source>
</evidence>
<evidence type="ECO:0000256" key="1">
    <source>
        <dbReference type="SAM" id="SignalP"/>
    </source>
</evidence>
<gene>
    <name evidence="2" type="ORF">SORBI_3009G169800</name>
</gene>
<dbReference type="EMBL" id="CM000768">
    <property type="protein sequence ID" value="KXG22196.1"/>
    <property type="molecule type" value="Genomic_DNA"/>
</dbReference>
<feature type="signal peptide" evidence="1">
    <location>
        <begin position="1"/>
        <end position="25"/>
    </location>
</feature>
<evidence type="ECO:0000313" key="3">
    <source>
        <dbReference type="Proteomes" id="UP000000768"/>
    </source>
</evidence>
<name>A0A1B6P964_SORBI</name>
<protein>
    <recommendedName>
        <fullName evidence="4">Knottin scorpion toxin-like domain-containing protein</fullName>
    </recommendedName>
</protein>
<reference evidence="3" key="2">
    <citation type="journal article" date="2018" name="Plant J.">
        <title>The Sorghum bicolor reference genome: improved assembly, gene annotations, a transcriptome atlas, and signatures of genome organization.</title>
        <authorList>
            <person name="McCormick R.F."/>
            <person name="Truong S.K."/>
            <person name="Sreedasyam A."/>
            <person name="Jenkins J."/>
            <person name="Shu S."/>
            <person name="Sims D."/>
            <person name="Kennedy M."/>
            <person name="Amirebrahimi M."/>
            <person name="Weers B.D."/>
            <person name="McKinley B."/>
            <person name="Mattison A."/>
            <person name="Morishige D.T."/>
            <person name="Grimwood J."/>
            <person name="Schmutz J."/>
            <person name="Mullet J.E."/>
        </authorList>
    </citation>
    <scope>NUCLEOTIDE SEQUENCE [LARGE SCALE GENOMIC DNA]</scope>
    <source>
        <strain evidence="3">cv. BTx623</strain>
    </source>
</reference>
<reference evidence="2 3" key="1">
    <citation type="journal article" date="2009" name="Nature">
        <title>The Sorghum bicolor genome and the diversification of grasses.</title>
        <authorList>
            <person name="Paterson A.H."/>
            <person name="Bowers J.E."/>
            <person name="Bruggmann R."/>
            <person name="Dubchak I."/>
            <person name="Grimwood J."/>
            <person name="Gundlach H."/>
            <person name="Haberer G."/>
            <person name="Hellsten U."/>
            <person name="Mitros T."/>
            <person name="Poliakov A."/>
            <person name="Schmutz J."/>
            <person name="Spannagl M."/>
            <person name="Tang H."/>
            <person name="Wang X."/>
            <person name="Wicker T."/>
            <person name="Bharti A.K."/>
            <person name="Chapman J."/>
            <person name="Feltus F.A."/>
            <person name="Gowik U."/>
            <person name="Grigoriev I.V."/>
            <person name="Lyons E."/>
            <person name="Maher C.A."/>
            <person name="Martis M."/>
            <person name="Narechania A."/>
            <person name="Otillar R.P."/>
            <person name="Penning B.W."/>
            <person name="Salamov A.A."/>
            <person name="Wang Y."/>
            <person name="Zhang L."/>
            <person name="Carpita N.C."/>
            <person name="Freeling M."/>
            <person name="Gingle A.R."/>
            <person name="Hash C.T."/>
            <person name="Keller B."/>
            <person name="Klein P."/>
            <person name="Kresovich S."/>
            <person name="McCann M.C."/>
            <person name="Ming R."/>
            <person name="Peterson D.G."/>
            <person name="Mehboob-ur-Rahman"/>
            <person name="Ware D."/>
            <person name="Westhoff P."/>
            <person name="Mayer K.F."/>
            <person name="Messing J."/>
            <person name="Rokhsar D.S."/>
        </authorList>
    </citation>
    <scope>NUCLEOTIDE SEQUENCE [LARGE SCALE GENOMIC DNA]</scope>
    <source>
        <strain evidence="3">cv. BTx623</strain>
    </source>
</reference>
<keyword evidence="3" id="KW-1185">Reference proteome</keyword>
<dbReference type="GO" id="GO:0006952">
    <property type="term" value="P:defense response"/>
    <property type="evidence" value="ECO:0000318"/>
    <property type="project" value="GO_Central"/>
</dbReference>
<dbReference type="InParanoid" id="A0A1B6P964"/>
<proteinExistence type="predicted"/>
<dbReference type="FunCoup" id="A0A1B6P964">
    <property type="interactions" value="819"/>
</dbReference>
<accession>A0A1B6P964</accession>
<organism evidence="2 3">
    <name type="scientific">Sorghum bicolor</name>
    <name type="common">Sorghum</name>
    <name type="synonym">Sorghum vulgare</name>
    <dbReference type="NCBI Taxonomy" id="4558"/>
    <lineage>
        <taxon>Eukaryota</taxon>
        <taxon>Viridiplantae</taxon>
        <taxon>Streptophyta</taxon>
        <taxon>Embryophyta</taxon>
        <taxon>Tracheophyta</taxon>
        <taxon>Spermatophyta</taxon>
        <taxon>Magnoliopsida</taxon>
        <taxon>Liliopsida</taxon>
        <taxon>Poales</taxon>
        <taxon>Poaceae</taxon>
        <taxon>PACMAD clade</taxon>
        <taxon>Panicoideae</taxon>
        <taxon>Andropogonodae</taxon>
        <taxon>Andropogoneae</taxon>
        <taxon>Sorghinae</taxon>
        <taxon>Sorghum</taxon>
    </lineage>
</organism>
<feature type="chain" id="PRO_5008588798" description="Knottin scorpion toxin-like domain-containing protein" evidence="1">
    <location>
        <begin position="26"/>
        <end position="87"/>
    </location>
</feature>
<dbReference type="AlphaFoldDB" id="A0A1B6P964"/>
<dbReference type="Gramene" id="KXG22196">
    <property type="protein sequence ID" value="KXG22196"/>
    <property type="gene ID" value="SORBI_3009G169800"/>
</dbReference>
<dbReference type="Proteomes" id="UP000000768">
    <property type="component" value="Chromosome 9"/>
</dbReference>